<feature type="compositionally biased region" description="Polar residues" evidence="4">
    <location>
        <begin position="229"/>
        <end position="239"/>
    </location>
</feature>
<feature type="region of interest" description="Disordered" evidence="4">
    <location>
        <begin position="374"/>
        <end position="448"/>
    </location>
</feature>
<dbReference type="Gene3D" id="1.20.5.170">
    <property type="match status" value="1"/>
</dbReference>
<dbReference type="Pfam" id="PF07061">
    <property type="entry name" value="Swi5"/>
    <property type="match status" value="1"/>
</dbReference>
<organism evidence="5 6">
    <name type="scientific">Stemphylium lycopersici</name>
    <name type="common">Tomato gray leaf spot disease fungus</name>
    <name type="synonym">Thyrospora lycopersici</name>
    <dbReference type="NCBI Taxonomy" id="183478"/>
    <lineage>
        <taxon>Eukaryota</taxon>
        <taxon>Fungi</taxon>
        <taxon>Dikarya</taxon>
        <taxon>Ascomycota</taxon>
        <taxon>Pezizomycotina</taxon>
        <taxon>Dothideomycetes</taxon>
        <taxon>Pleosporomycetidae</taxon>
        <taxon>Pleosporales</taxon>
        <taxon>Pleosporineae</taxon>
        <taxon>Pleosporaceae</taxon>
        <taxon>Stemphylium</taxon>
    </lineage>
</organism>
<evidence type="ECO:0000256" key="4">
    <source>
        <dbReference type="SAM" id="MobiDB-lite"/>
    </source>
</evidence>
<dbReference type="PANTHER" id="PTHR28529">
    <property type="entry name" value="DNA REPAIR PROTEIN SWI5 HOMOLOG"/>
    <property type="match status" value="1"/>
</dbReference>
<evidence type="ECO:0000256" key="3">
    <source>
        <dbReference type="ARBA" id="ARBA00023204"/>
    </source>
</evidence>
<feature type="compositionally biased region" description="Polar residues" evidence="4">
    <location>
        <begin position="271"/>
        <end position="290"/>
    </location>
</feature>
<dbReference type="GO" id="GO:0000709">
    <property type="term" value="P:meiotic joint molecule formation"/>
    <property type="evidence" value="ECO:0007669"/>
    <property type="project" value="TreeGrafter"/>
</dbReference>
<evidence type="ECO:0000313" key="5">
    <source>
        <dbReference type="EMBL" id="RAR14340.1"/>
    </source>
</evidence>
<comment type="caution">
    <text evidence="5">The sequence shown here is derived from an EMBL/GenBank/DDBJ whole genome shotgun (WGS) entry which is preliminary data.</text>
</comment>
<accession>A0A364NAS5</accession>
<keyword evidence="2" id="KW-0227">DNA damage</keyword>
<dbReference type="GO" id="GO:0032798">
    <property type="term" value="C:Swi5-Sfr1 complex"/>
    <property type="evidence" value="ECO:0007669"/>
    <property type="project" value="TreeGrafter"/>
</dbReference>
<dbReference type="Proteomes" id="UP000249619">
    <property type="component" value="Unassembled WGS sequence"/>
</dbReference>
<feature type="compositionally biased region" description="Low complexity" evidence="4">
    <location>
        <begin position="20"/>
        <end position="41"/>
    </location>
</feature>
<dbReference type="AlphaFoldDB" id="A0A364NAS5"/>
<dbReference type="GO" id="GO:0034974">
    <property type="term" value="C:Swi5-Swi2 complex"/>
    <property type="evidence" value="ECO:0007669"/>
    <property type="project" value="TreeGrafter"/>
</dbReference>
<evidence type="ECO:0000256" key="2">
    <source>
        <dbReference type="ARBA" id="ARBA00022763"/>
    </source>
</evidence>
<keyword evidence="3" id="KW-0234">DNA repair</keyword>
<protein>
    <submittedName>
        <fullName evidence="5">Dna repair protein swi5 sae3</fullName>
    </submittedName>
</protein>
<name>A0A364NAS5_STELY</name>
<keyword evidence="6" id="KW-1185">Reference proteome</keyword>
<evidence type="ECO:0000256" key="1">
    <source>
        <dbReference type="ARBA" id="ARBA00008060"/>
    </source>
</evidence>
<evidence type="ECO:0000313" key="6">
    <source>
        <dbReference type="Proteomes" id="UP000249619"/>
    </source>
</evidence>
<dbReference type="PANTHER" id="PTHR28529:SF2">
    <property type="entry name" value="DNA REPAIR PROTEIN SWI5 HOMOLOG"/>
    <property type="match status" value="1"/>
</dbReference>
<feature type="compositionally biased region" description="Polar residues" evidence="4">
    <location>
        <begin position="118"/>
        <end position="132"/>
    </location>
</feature>
<feature type="region of interest" description="Disordered" evidence="4">
    <location>
        <begin position="1"/>
        <end position="57"/>
    </location>
</feature>
<dbReference type="InterPro" id="IPR010760">
    <property type="entry name" value="DNA-repair_Swi5"/>
</dbReference>
<comment type="similarity">
    <text evidence="1">Belongs to the SWI5/SAE3 family.</text>
</comment>
<feature type="compositionally biased region" description="Basic and acidic residues" evidence="4">
    <location>
        <begin position="391"/>
        <end position="402"/>
    </location>
</feature>
<feature type="region of interest" description="Disordered" evidence="4">
    <location>
        <begin position="179"/>
        <end position="302"/>
    </location>
</feature>
<dbReference type="EMBL" id="QGDH01000023">
    <property type="protein sequence ID" value="RAR14340.1"/>
    <property type="molecule type" value="Genomic_DNA"/>
</dbReference>
<gene>
    <name evidence="5" type="ORF">DDE83_002290</name>
</gene>
<feature type="region of interest" description="Disordered" evidence="4">
    <location>
        <begin position="97"/>
        <end position="134"/>
    </location>
</feature>
<dbReference type="GO" id="GO:0010772">
    <property type="term" value="P:meiotic DNA recombinase assembly involved in reciprocal meiotic recombination"/>
    <property type="evidence" value="ECO:0007669"/>
    <property type="project" value="TreeGrafter"/>
</dbReference>
<dbReference type="STRING" id="183478.A0A364NAS5"/>
<sequence length="554" mass="58400">MAIEEGVTEVADSEEEPMTSSPAVVSDAAAADKLSARASAPPQERQDATQGARRAHQALAECDANIAAERTGGLDVDQNDASINVDASNIDHADIKPDVAASSQGEAAVSWKSDHNLELSQPCPSEQKSSISDMPMADSRTAFLTSLTEEAQFGKQPGASDISGDCSFALQDAHDVFDSKNSKIGEPLAAHASDDPASNCQEPPFMPGPPPDANCTTRCHENQRMAMNRTANQQENEGPTTLHPHCGAESVEKCEPSTSHFGPRVHDGASQPISQESDQTARQNSGTVHISENAVYKSPTMPATTPEAISALTAKAKSPNSTTVGITGSGPDALLELRENHRDPEHGDAQGMESLVQTSQMSSGDCWSQAALQPPAANVPEASPSTPRGQGLREKTEGRDVGEAASQPKETTGFGLDASSRAPMPTLDARHQSSTGASPTPAHLSPSNTPQEITLAELRAQKAGLLASLRTLPAIRVLMEEMASSDTGADGGYDEPSETDIMSAANRIVKEHIKLLHEYNELKDVGQGLMGLIADQRGVRIVEVQDEFGIDAKD</sequence>
<reference evidence="6" key="1">
    <citation type="submission" date="2018-05" db="EMBL/GenBank/DDBJ databases">
        <title>Draft genome sequence of Stemphylium lycopersici strain CIDEFI 213.</title>
        <authorList>
            <person name="Medina R."/>
            <person name="Franco M.E.E."/>
            <person name="Lucentini C.G."/>
            <person name="Saparrat M.C.N."/>
            <person name="Balatti P.A."/>
        </authorList>
    </citation>
    <scope>NUCLEOTIDE SEQUENCE [LARGE SCALE GENOMIC DNA]</scope>
    <source>
        <strain evidence="6">CIDEFI 213</strain>
    </source>
</reference>
<proteinExistence type="inferred from homology"/>